<sequence length="232" mass="25393">MLTAKDVMTAKVFTVAPDDTVRNVAILLTDHGVSALPVVDGDKLVGIVSEGDLMRREELGTAARPRSWWLNIFTDSAATAADYTKAHARHVVAVMTKNVITVEEDTPLAEVADLLEKRRIKRVPVVHEGKLVGIVSRANLIRALATARDSQLAATAAGDSGIREEILEKLRQQPWASVGAWDVTVTDGTVAFWGRYRTEEEQEASRVLAENTPGVRSVEDHRIPIEVYYGAI</sequence>
<gene>
    <name evidence="4" type="ORF">LCGC14_0216490</name>
</gene>
<feature type="domain" description="BON" evidence="2">
    <location>
        <begin position="158"/>
        <end position="227"/>
    </location>
</feature>
<dbReference type="InterPro" id="IPR046342">
    <property type="entry name" value="CBS_dom_sf"/>
</dbReference>
<dbReference type="AlphaFoldDB" id="A0A0F9UEC2"/>
<dbReference type="EMBL" id="LAZR01000102">
    <property type="protein sequence ID" value="KKN91540.1"/>
    <property type="molecule type" value="Genomic_DNA"/>
</dbReference>
<dbReference type="InterPro" id="IPR051257">
    <property type="entry name" value="Diverse_CBS-Domain"/>
</dbReference>
<proteinExistence type="predicted"/>
<reference evidence="4" key="1">
    <citation type="journal article" date="2015" name="Nature">
        <title>Complex archaea that bridge the gap between prokaryotes and eukaryotes.</title>
        <authorList>
            <person name="Spang A."/>
            <person name="Saw J.H."/>
            <person name="Jorgensen S.L."/>
            <person name="Zaremba-Niedzwiedzka K."/>
            <person name="Martijn J."/>
            <person name="Lind A.E."/>
            <person name="van Eijk R."/>
            <person name="Schleper C."/>
            <person name="Guy L."/>
            <person name="Ettema T.J."/>
        </authorList>
    </citation>
    <scope>NUCLEOTIDE SEQUENCE</scope>
</reference>
<dbReference type="PANTHER" id="PTHR43080:SF26">
    <property type="entry name" value="REGULATORY PROTEIN"/>
    <property type="match status" value="1"/>
</dbReference>
<dbReference type="Pfam" id="PF00571">
    <property type="entry name" value="CBS"/>
    <property type="match status" value="2"/>
</dbReference>
<dbReference type="InterPro" id="IPR000644">
    <property type="entry name" value="CBS_dom"/>
</dbReference>
<dbReference type="PROSITE" id="PS51371">
    <property type="entry name" value="CBS"/>
    <property type="match status" value="2"/>
</dbReference>
<dbReference type="InterPro" id="IPR007055">
    <property type="entry name" value="BON_dom"/>
</dbReference>
<evidence type="ECO:0000259" key="2">
    <source>
        <dbReference type="PROSITE" id="PS50914"/>
    </source>
</evidence>
<protein>
    <recommendedName>
        <fullName evidence="5">CBS domain-containing protein</fullName>
    </recommendedName>
</protein>
<comment type="caution">
    <text evidence="4">The sequence shown here is derived from an EMBL/GenBank/DDBJ whole genome shotgun (WGS) entry which is preliminary data.</text>
</comment>
<dbReference type="InterPro" id="IPR017080">
    <property type="entry name" value="UCP036990_CBS_BON"/>
</dbReference>
<dbReference type="SMART" id="SM00116">
    <property type="entry name" value="CBS"/>
    <property type="match status" value="2"/>
</dbReference>
<evidence type="ECO:0000259" key="3">
    <source>
        <dbReference type="PROSITE" id="PS51371"/>
    </source>
</evidence>
<dbReference type="SUPFAM" id="SSF54631">
    <property type="entry name" value="CBS-domain pair"/>
    <property type="match status" value="1"/>
</dbReference>
<dbReference type="PIRSF" id="PIRSF036990">
    <property type="entry name" value="UCP036990_CBS_BON"/>
    <property type="match status" value="1"/>
</dbReference>
<feature type="domain" description="CBS" evidence="3">
    <location>
        <begin position="95"/>
        <end position="150"/>
    </location>
</feature>
<dbReference type="Gene3D" id="3.10.580.10">
    <property type="entry name" value="CBS-domain"/>
    <property type="match status" value="1"/>
</dbReference>
<accession>A0A0F9UEC2</accession>
<dbReference type="PROSITE" id="PS50914">
    <property type="entry name" value="BON"/>
    <property type="match status" value="1"/>
</dbReference>
<evidence type="ECO:0000313" key="4">
    <source>
        <dbReference type="EMBL" id="KKN91540.1"/>
    </source>
</evidence>
<dbReference type="CDD" id="cd04586">
    <property type="entry name" value="CBS_pair_BON_assoc"/>
    <property type="match status" value="1"/>
</dbReference>
<organism evidence="4">
    <name type="scientific">marine sediment metagenome</name>
    <dbReference type="NCBI Taxonomy" id="412755"/>
    <lineage>
        <taxon>unclassified sequences</taxon>
        <taxon>metagenomes</taxon>
        <taxon>ecological metagenomes</taxon>
    </lineage>
</organism>
<keyword evidence="1" id="KW-0129">CBS domain</keyword>
<dbReference type="Pfam" id="PF04972">
    <property type="entry name" value="BON"/>
    <property type="match status" value="1"/>
</dbReference>
<dbReference type="PANTHER" id="PTHR43080">
    <property type="entry name" value="CBS DOMAIN-CONTAINING PROTEIN CBSX3, MITOCHONDRIAL"/>
    <property type="match status" value="1"/>
</dbReference>
<name>A0A0F9UEC2_9ZZZZ</name>
<feature type="domain" description="CBS" evidence="3">
    <location>
        <begin position="8"/>
        <end position="63"/>
    </location>
</feature>
<evidence type="ECO:0008006" key="5">
    <source>
        <dbReference type="Google" id="ProtNLM"/>
    </source>
</evidence>
<evidence type="ECO:0000256" key="1">
    <source>
        <dbReference type="ARBA" id="ARBA00023122"/>
    </source>
</evidence>